<dbReference type="Gramene" id="Pp3c5_17581V3.1">
    <property type="protein sequence ID" value="PAC:32955553.CDS.1"/>
    <property type="gene ID" value="Pp3c5_17581"/>
</dbReference>
<sequence length="68" mass="7725">MRVMLSTLVCSGPNCEVSVGMISCWRGGYVLFLLLEISLLLFMKVICVSLAGDFGFGWFYINRRRQVQ</sequence>
<keyword evidence="1" id="KW-0812">Transmembrane</keyword>
<dbReference type="EMBL" id="ABEU02000005">
    <property type="protein sequence ID" value="PNR54149.1"/>
    <property type="molecule type" value="Genomic_DNA"/>
</dbReference>
<evidence type="ECO:0000313" key="5">
    <source>
        <dbReference type="Proteomes" id="UP000006727"/>
    </source>
</evidence>
<dbReference type="InParanoid" id="A0A2K1KK57"/>
<dbReference type="Proteomes" id="UP000006727">
    <property type="component" value="Chromosome 5"/>
</dbReference>
<evidence type="ECO:0000313" key="3">
    <source>
        <dbReference type="EMBL" id="PNR54155.1"/>
    </source>
</evidence>
<dbReference type="Gramene" id="Pp3c5_17462V3.1">
    <property type="protein sequence ID" value="PAC:32954336.CDS.1"/>
    <property type="gene ID" value="Pp3c5_17462"/>
</dbReference>
<reference evidence="3 5" key="1">
    <citation type="journal article" date="2008" name="Science">
        <title>The Physcomitrella genome reveals evolutionary insights into the conquest of land by plants.</title>
        <authorList>
            <person name="Rensing S."/>
            <person name="Lang D."/>
            <person name="Zimmer A."/>
            <person name="Terry A."/>
            <person name="Salamov A."/>
            <person name="Shapiro H."/>
            <person name="Nishiyama T."/>
            <person name="Perroud P.-F."/>
            <person name="Lindquist E."/>
            <person name="Kamisugi Y."/>
            <person name="Tanahashi T."/>
            <person name="Sakakibara K."/>
            <person name="Fujita T."/>
            <person name="Oishi K."/>
            <person name="Shin-I T."/>
            <person name="Kuroki Y."/>
            <person name="Toyoda A."/>
            <person name="Suzuki Y."/>
            <person name="Hashimoto A."/>
            <person name="Yamaguchi K."/>
            <person name="Sugano A."/>
            <person name="Kohara Y."/>
            <person name="Fujiyama A."/>
            <person name="Anterola A."/>
            <person name="Aoki S."/>
            <person name="Ashton N."/>
            <person name="Barbazuk W.B."/>
            <person name="Barker E."/>
            <person name="Bennetzen J."/>
            <person name="Bezanilla M."/>
            <person name="Blankenship R."/>
            <person name="Cho S.H."/>
            <person name="Dutcher S."/>
            <person name="Estelle M."/>
            <person name="Fawcett J.A."/>
            <person name="Gundlach H."/>
            <person name="Hanada K."/>
            <person name="Heyl A."/>
            <person name="Hicks K.A."/>
            <person name="Hugh J."/>
            <person name="Lohr M."/>
            <person name="Mayer K."/>
            <person name="Melkozernov A."/>
            <person name="Murata T."/>
            <person name="Nelson D."/>
            <person name="Pils B."/>
            <person name="Prigge M."/>
            <person name="Reiss B."/>
            <person name="Renner T."/>
            <person name="Rombauts S."/>
            <person name="Rushton P."/>
            <person name="Sanderfoot A."/>
            <person name="Schween G."/>
            <person name="Shiu S.-H."/>
            <person name="Stueber K."/>
            <person name="Theodoulou F.L."/>
            <person name="Tu H."/>
            <person name="Van de Peer Y."/>
            <person name="Verrier P.J."/>
            <person name="Waters E."/>
            <person name="Wood A."/>
            <person name="Yang L."/>
            <person name="Cove D."/>
            <person name="Cuming A."/>
            <person name="Hasebe M."/>
            <person name="Lucas S."/>
            <person name="Mishler D.B."/>
            <person name="Reski R."/>
            <person name="Grigoriev I."/>
            <person name="Quatrano R.S."/>
            <person name="Boore J.L."/>
        </authorList>
    </citation>
    <scope>NUCLEOTIDE SEQUENCE [LARGE SCALE GENOMIC DNA]</scope>
    <source>
        <strain evidence="4 5">cv. Gransden 2004</strain>
    </source>
</reference>
<dbReference type="EMBL" id="ABEU02000005">
    <property type="protein sequence ID" value="PNR54155.1"/>
    <property type="molecule type" value="Genomic_DNA"/>
</dbReference>
<evidence type="ECO:0000313" key="2">
    <source>
        <dbReference type="EMBL" id="PNR54149.1"/>
    </source>
</evidence>
<keyword evidence="5" id="KW-1185">Reference proteome</keyword>
<reference evidence="3 5" key="2">
    <citation type="journal article" date="2018" name="Plant J.">
        <title>The Physcomitrella patens chromosome-scale assembly reveals moss genome structure and evolution.</title>
        <authorList>
            <person name="Lang D."/>
            <person name="Ullrich K.K."/>
            <person name="Murat F."/>
            <person name="Fuchs J."/>
            <person name="Jenkins J."/>
            <person name="Haas F.B."/>
            <person name="Piednoel M."/>
            <person name="Gundlach H."/>
            <person name="Van Bel M."/>
            <person name="Meyberg R."/>
            <person name="Vives C."/>
            <person name="Morata J."/>
            <person name="Symeonidi A."/>
            <person name="Hiss M."/>
            <person name="Muchero W."/>
            <person name="Kamisugi Y."/>
            <person name="Saleh O."/>
            <person name="Blanc G."/>
            <person name="Decker E.L."/>
            <person name="van Gessel N."/>
            <person name="Grimwood J."/>
            <person name="Hayes R.D."/>
            <person name="Graham S.W."/>
            <person name="Gunter L.E."/>
            <person name="McDaniel S.F."/>
            <person name="Hoernstein S.N.W."/>
            <person name="Larsson A."/>
            <person name="Li F.W."/>
            <person name="Perroud P.F."/>
            <person name="Phillips J."/>
            <person name="Ranjan P."/>
            <person name="Rokshar D.S."/>
            <person name="Rothfels C.J."/>
            <person name="Schneider L."/>
            <person name="Shu S."/>
            <person name="Stevenson D.W."/>
            <person name="Thummler F."/>
            <person name="Tillich M."/>
            <person name="Villarreal Aguilar J.C."/>
            <person name="Widiez T."/>
            <person name="Wong G.K."/>
            <person name="Wymore A."/>
            <person name="Zhang Y."/>
            <person name="Zimmer A.D."/>
            <person name="Quatrano R.S."/>
            <person name="Mayer K.F.X."/>
            <person name="Goodstein D."/>
            <person name="Casacuberta J.M."/>
            <person name="Vandepoele K."/>
            <person name="Reski R."/>
            <person name="Cuming A.C."/>
            <person name="Tuskan G.A."/>
            <person name="Maumus F."/>
            <person name="Salse J."/>
            <person name="Schmutz J."/>
            <person name="Rensing S.A."/>
        </authorList>
    </citation>
    <scope>NUCLEOTIDE SEQUENCE [LARGE SCALE GENOMIC DNA]</scope>
    <source>
        <strain evidence="4 5">cv. Gransden 2004</strain>
    </source>
</reference>
<evidence type="ECO:0000256" key="1">
    <source>
        <dbReference type="SAM" id="Phobius"/>
    </source>
</evidence>
<reference evidence="4" key="3">
    <citation type="submission" date="2020-12" db="UniProtKB">
        <authorList>
            <consortium name="EnsemblPlants"/>
        </authorList>
    </citation>
    <scope>IDENTIFICATION</scope>
</reference>
<protein>
    <submittedName>
        <fullName evidence="3 4">Uncharacterized protein</fullName>
    </submittedName>
</protein>
<accession>A0A2K1KK57</accession>
<dbReference type="EnsemblPlants" id="Pp3c5_17462V3.1">
    <property type="protein sequence ID" value="PAC:32954336.CDS.1"/>
    <property type="gene ID" value="Pp3c5_17462"/>
</dbReference>
<keyword evidence="1" id="KW-0472">Membrane</keyword>
<keyword evidence="1" id="KW-1133">Transmembrane helix</keyword>
<name>A0A2K1KK57_PHYPA</name>
<proteinExistence type="predicted"/>
<gene>
    <name evidence="2" type="ORF">PHYPA_007825</name>
    <name evidence="3" type="ORF">PHYPA_007831</name>
</gene>
<feature type="transmembrane region" description="Helical" evidence="1">
    <location>
        <begin position="39"/>
        <end position="61"/>
    </location>
</feature>
<organism evidence="3">
    <name type="scientific">Physcomitrium patens</name>
    <name type="common">Spreading-leaved earth moss</name>
    <name type="synonym">Physcomitrella patens</name>
    <dbReference type="NCBI Taxonomy" id="3218"/>
    <lineage>
        <taxon>Eukaryota</taxon>
        <taxon>Viridiplantae</taxon>
        <taxon>Streptophyta</taxon>
        <taxon>Embryophyta</taxon>
        <taxon>Bryophyta</taxon>
        <taxon>Bryophytina</taxon>
        <taxon>Bryopsida</taxon>
        <taxon>Funariidae</taxon>
        <taxon>Funariales</taxon>
        <taxon>Funariaceae</taxon>
        <taxon>Physcomitrium</taxon>
    </lineage>
</organism>
<dbReference type="AlphaFoldDB" id="A0A2K1KK57"/>
<evidence type="ECO:0000313" key="4">
    <source>
        <dbReference type="EnsemblPlants" id="PAC:32954336.CDS.1"/>
    </source>
</evidence>
<dbReference type="EnsemblPlants" id="Pp3c5_17581V3.1">
    <property type="protein sequence ID" value="PAC:32955553.CDS.1"/>
    <property type="gene ID" value="Pp3c5_17581"/>
</dbReference>